<feature type="domain" description="FAD/NAD(P)-binding" evidence="5">
    <location>
        <begin position="3"/>
        <end position="308"/>
    </location>
</feature>
<evidence type="ECO:0000256" key="2">
    <source>
        <dbReference type="ARBA" id="ARBA00022630"/>
    </source>
</evidence>
<dbReference type="STRING" id="90262.A0A1X2IL83"/>
<dbReference type="OrthoDB" id="202203at2759"/>
<gene>
    <name evidence="6" type="ORF">BCR42DRAFT_411066</name>
</gene>
<dbReference type="PANTHER" id="PTHR43735">
    <property type="entry name" value="APOPTOSIS-INDUCING FACTOR 1"/>
    <property type="match status" value="1"/>
</dbReference>
<evidence type="ECO:0000259" key="5">
    <source>
        <dbReference type="Pfam" id="PF07992"/>
    </source>
</evidence>
<protein>
    <recommendedName>
        <fullName evidence="5">FAD/NAD(P)-binding domain-containing protein</fullName>
    </recommendedName>
</protein>
<dbReference type="PRINTS" id="PR00411">
    <property type="entry name" value="PNDRDTASEI"/>
</dbReference>
<organism evidence="6 7">
    <name type="scientific">Absidia repens</name>
    <dbReference type="NCBI Taxonomy" id="90262"/>
    <lineage>
        <taxon>Eukaryota</taxon>
        <taxon>Fungi</taxon>
        <taxon>Fungi incertae sedis</taxon>
        <taxon>Mucoromycota</taxon>
        <taxon>Mucoromycotina</taxon>
        <taxon>Mucoromycetes</taxon>
        <taxon>Mucorales</taxon>
        <taxon>Cunninghamellaceae</taxon>
        <taxon>Absidia</taxon>
    </lineage>
</organism>
<evidence type="ECO:0000313" key="7">
    <source>
        <dbReference type="Proteomes" id="UP000193560"/>
    </source>
</evidence>
<keyword evidence="7" id="KW-1185">Reference proteome</keyword>
<dbReference type="GO" id="GO:0004174">
    <property type="term" value="F:electron-transferring-flavoprotein dehydrogenase activity"/>
    <property type="evidence" value="ECO:0007669"/>
    <property type="project" value="TreeGrafter"/>
</dbReference>
<dbReference type="SUPFAM" id="SSF51905">
    <property type="entry name" value="FAD/NAD(P)-binding domain"/>
    <property type="match status" value="2"/>
</dbReference>
<dbReference type="InterPro" id="IPR036188">
    <property type="entry name" value="FAD/NAD-bd_sf"/>
</dbReference>
<comment type="similarity">
    <text evidence="1">Belongs to the FAD-dependent oxidoreductase family.</text>
</comment>
<sequence length="394" mass="43287">MKNIVIVGGGYGGISIAKELEKQDLRNDVRILLIEKKSHFYHTVAGLRAGVQDLDDSIFIPYSKLFTSPKNQVLHATVTRFDEKAVYLNNSLSEFGDKVEFDFLVIASGTRYPAPARVEASGLNEGKDEIQRIRQQIGEAQSILIVGGGPVGIELAGEIRDTYNKDNKKVTLIHSQPQLGNASYMPTKVHHKLLGMMTSSNIDVLLNDKVDLPAPANEDQKYNVVYIPSAPLPVSKQGRDLSHVDLVLMANGNQPDAGWVEASFTALVQADGYVKVKPTLQVDHPTLANKVFVMGDIAGLQETKLAFRTVAHASVVSANIAKLLQQPDTPENALKHYKKGVDMMLITFGKNKGVTILPWGIVMGNWISSTLKSKTLFIDRYWNELNQTPPSASK</sequence>
<keyword evidence="3" id="KW-0274">FAD</keyword>
<dbReference type="Gene3D" id="3.50.50.100">
    <property type="match status" value="1"/>
</dbReference>
<evidence type="ECO:0000313" key="6">
    <source>
        <dbReference type="EMBL" id="ORZ18521.1"/>
    </source>
</evidence>
<dbReference type="InterPro" id="IPR023753">
    <property type="entry name" value="FAD/NAD-binding_dom"/>
</dbReference>
<dbReference type="PRINTS" id="PR00368">
    <property type="entry name" value="FADPNR"/>
</dbReference>
<proteinExistence type="inferred from homology"/>
<name>A0A1X2IL83_9FUNG</name>
<accession>A0A1X2IL83</accession>
<dbReference type="GO" id="GO:0005737">
    <property type="term" value="C:cytoplasm"/>
    <property type="evidence" value="ECO:0007669"/>
    <property type="project" value="TreeGrafter"/>
</dbReference>
<reference evidence="6 7" key="1">
    <citation type="submission" date="2016-07" db="EMBL/GenBank/DDBJ databases">
        <title>Pervasive Adenine N6-methylation of Active Genes in Fungi.</title>
        <authorList>
            <consortium name="DOE Joint Genome Institute"/>
            <person name="Mondo S.J."/>
            <person name="Dannebaum R.O."/>
            <person name="Kuo R.C."/>
            <person name="Labutti K."/>
            <person name="Haridas S."/>
            <person name="Kuo A."/>
            <person name="Salamov A."/>
            <person name="Ahrendt S.R."/>
            <person name="Lipzen A."/>
            <person name="Sullivan W."/>
            <person name="Andreopoulos W.B."/>
            <person name="Clum A."/>
            <person name="Lindquist E."/>
            <person name="Daum C."/>
            <person name="Ramamoorthy G.K."/>
            <person name="Gryganskyi A."/>
            <person name="Culley D."/>
            <person name="Magnuson J.K."/>
            <person name="James T.Y."/>
            <person name="O'Malley M.A."/>
            <person name="Stajich J.E."/>
            <person name="Spatafora J.W."/>
            <person name="Visel A."/>
            <person name="Grigoriev I.V."/>
        </authorList>
    </citation>
    <scope>NUCLEOTIDE SEQUENCE [LARGE SCALE GENOMIC DNA]</scope>
    <source>
        <strain evidence="6 7">NRRL 1336</strain>
    </source>
</reference>
<dbReference type="AlphaFoldDB" id="A0A1X2IL83"/>
<evidence type="ECO:0000256" key="1">
    <source>
        <dbReference type="ARBA" id="ARBA00006442"/>
    </source>
</evidence>
<dbReference type="PANTHER" id="PTHR43735:SF3">
    <property type="entry name" value="FERROPTOSIS SUPPRESSOR PROTEIN 1"/>
    <property type="match status" value="1"/>
</dbReference>
<evidence type="ECO:0000256" key="3">
    <source>
        <dbReference type="ARBA" id="ARBA00022827"/>
    </source>
</evidence>
<evidence type="ECO:0000256" key="4">
    <source>
        <dbReference type="ARBA" id="ARBA00023002"/>
    </source>
</evidence>
<dbReference type="EMBL" id="MCGE01000008">
    <property type="protein sequence ID" value="ORZ18521.1"/>
    <property type="molecule type" value="Genomic_DNA"/>
</dbReference>
<keyword evidence="2" id="KW-0285">Flavoprotein</keyword>
<dbReference type="GO" id="GO:0050660">
    <property type="term" value="F:flavin adenine dinucleotide binding"/>
    <property type="evidence" value="ECO:0007669"/>
    <property type="project" value="TreeGrafter"/>
</dbReference>
<dbReference type="Proteomes" id="UP000193560">
    <property type="component" value="Unassembled WGS sequence"/>
</dbReference>
<keyword evidence="4" id="KW-0560">Oxidoreductase</keyword>
<dbReference type="Pfam" id="PF07992">
    <property type="entry name" value="Pyr_redox_2"/>
    <property type="match status" value="1"/>
</dbReference>
<comment type="caution">
    <text evidence="6">The sequence shown here is derived from an EMBL/GenBank/DDBJ whole genome shotgun (WGS) entry which is preliminary data.</text>
</comment>